<dbReference type="Pfam" id="PF02518">
    <property type="entry name" value="HATPase_c"/>
    <property type="match status" value="1"/>
</dbReference>
<dbReference type="InterPro" id="IPR036890">
    <property type="entry name" value="HATPase_C_sf"/>
</dbReference>
<evidence type="ECO:0000256" key="3">
    <source>
        <dbReference type="ARBA" id="ARBA00022553"/>
    </source>
</evidence>
<dbReference type="RefSeq" id="WP_185658831.1">
    <property type="nucleotide sequence ID" value="NZ_CAWPOO010000005.1"/>
</dbReference>
<dbReference type="Gene3D" id="3.30.565.10">
    <property type="entry name" value="Histidine kinase-like ATPase, C-terminal domain"/>
    <property type="match status" value="1"/>
</dbReference>
<dbReference type="SUPFAM" id="SSF55874">
    <property type="entry name" value="ATPase domain of HSP90 chaperone/DNA topoisomerase II/histidine kinase"/>
    <property type="match status" value="1"/>
</dbReference>
<dbReference type="Gene3D" id="3.40.50.2300">
    <property type="match status" value="1"/>
</dbReference>
<dbReference type="CDD" id="cd00156">
    <property type="entry name" value="REC"/>
    <property type="match status" value="1"/>
</dbReference>
<dbReference type="CDD" id="cd00082">
    <property type="entry name" value="HisKA"/>
    <property type="match status" value="1"/>
</dbReference>
<dbReference type="EMBL" id="JACHVC010000005">
    <property type="protein sequence ID" value="MBC2604941.1"/>
    <property type="molecule type" value="Genomic_DNA"/>
</dbReference>
<dbReference type="InterPro" id="IPR036097">
    <property type="entry name" value="HisK_dim/P_sf"/>
</dbReference>
<dbReference type="EC" id="2.7.13.3" evidence="2"/>
<dbReference type="PANTHER" id="PTHR43547">
    <property type="entry name" value="TWO-COMPONENT HISTIDINE KINASE"/>
    <property type="match status" value="1"/>
</dbReference>
<comment type="catalytic activity">
    <reaction evidence="1">
        <text>ATP + protein L-histidine = ADP + protein N-phospho-L-histidine.</text>
        <dbReference type="EC" id="2.7.13.3"/>
    </reaction>
</comment>
<name>A0A7X1E792_9BACT</name>
<keyword evidence="3 4" id="KW-0597">Phosphoprotein</keyword>
<feature type="domain" description="Response regulatory" evidence="6">
    <location>
        <begin position="7"/>
        <end position="120"/>
    </location>
</feature>
<keyword evidence="7" id="KW-0418">Kinase</keyword>
<dbReference type="SMART" id="SM00387">
    <property type="entry name" value="HATPase_c"/>
    <property type="match status" value="1"/>
</dbReference>
<dbReference type="InterPro" id="IPR005467">
    <property type="entry name" value="His_kinase_dom"/>
</dbReference>
<dbReference type="AlphaFoldDB" id="A0A7X1E792"/>
<proteinExistence type="predicted"/>
<evidence type="ECO:0000256" key="4">
    <source>
        <dbReference type="PROSITE-ProRule" id="PRU00169"/>
    </source>
</evidence>
<dbReference type="InterPro" id="IPR011006">
    <property type="entry name" value="CheY-like_superfamily"/>
</dbReference>
<reference evidence="7 8" key="1">
    <citation type="submission" date="2020-07" db="EMBL/GenBank/DDBJ databases">
        <authorList>
            <person name="Feng X."/>
        </authorList>
    </citation>
    <scope>NUCLEOTIDE SEQUENCE [LARGE SCALE GENOMIC DNA]</scope>
    <source>
        <strain evidence="7 8">JCM23202</strain>
    </source>
</reference>
<evidence type="ECO:0000256" key="1">
    <source>
        <dbReference type="ARBA" id="ARBA00000085"/>
    </source>
</evidence>
<evidence type="ECO:0000313" key="8">
    <source>
        <dbReference type="Proteomes" id="UP000526501"/>
    </source>
</evidence>
<dbReference type="InterPro" id="IPR004358">
    <property type="entry name" value="Sig_transdc_His_kin-like_C"/>
</dbReference>
<evidence type="ECO:0000259" key="6">
    <source>
        <dbReference type="PROSITE" id="PS50110"/>
    </source>
</evidence>
<feature type="modified residue" description="4-aspartylphosphate" evidence="4">
    <location>
        <position position="55"/>
    </location>
</feature>
<dbReference type="PROSITE" id="PS50110">
    <property type="entry name" value="RESPONSE_REGULATORY"/>
    <property type="match status" value="1"/>
</dbReference>
<dbReference type="InterPro" id="IPR001789">
    <property type="entry name" value="Sig_transdc_resp-reg_receiver"/>
</dbReference>
<dbReference type="InterPro" id="IPR003661">
    <property type="entry name" value="HisK_dim/P_dom"/>
</dbReference>
<organism evidence="7 8">
    <name type="scientific">Pelagicoccus albus</name>
    <dbReference type="NCBI Taxonomy" id="415222"/>
    <lineage>
        <taxon>Bacteria</taxon>
        <taxon>Pseudomonadati</taxon>
        <taxon>Verrucomicrobiota</taxon>
        <taxon>Opitutia</taxon>
        <taxon>Puniceicoccales</taxon>
        <taxon>Pelagicoccaceae</taxon>
        <taxon>Pelagicoccus</taxon>
    </lineage>
</organism>
<feature type="domain" description="Histidine kinase" evidence="5">
    <location>
        <begin position="145"/>
        <end position="352"/>
    </location>
</feature>
<dbReference type="SMART" id="SM00388">
    <property type="entry name" value="HisKA"/>
    <property type="match status" value="1"/>
</dbReference>
<dbReference type="PROSITE" id="PS50109">
    <property type="entry name" value="HIS_KIN"/>
    <property type="match status" value="1"/>
</dbReference>
<sequence length="352" mass="38088">MTISKKKILLIDDDPYVREALSLLLEDDYQTFSASTAAEGVDRFKELLPNVVILDLHLPDENGLAALRRIRNVDRFARVIILTGFANLESVEESMRLGASDCLHKPCDARALKSRLKELLIDPATQVEEPADSGSKVSEDLVAASFLHDISNPLTSLQALSSVLMERNSNPEVAKLAAMMDQNISYLGSLVEQWKALSSSKSLGADYASLGDIAQISANFVRGRAEVKGVELSVELKDVSALPALNRHAVVRILVNVLQNAIDAAPEERGVVCFCGSVRNGMIEFSVSDNGDGVSPELRQKIFLPNYTTKTQGTGLGLYIARKIVEAAAGSISICSRPKRGATFTVQLPSCS</sequence>
<evidence type="ECO:0000313" key="7">
    <source>
        <dbReference type="EMBL" id="MBC2604941.1"/>
    </source>
</evidence>
<dbReference type="GO" id="GO:0000155">
    <property type="term" value="F:phosphorelay sensor kinase activity"/>
    <property type="evidence" value="ECO:0007669"/>
    <property type="project" value="InterPro"/>
</dbReference>
<dbReference type="PANTHER" id="PTHR43547:SF2">
    <property type="entry name" value="HYBRID SIGNAL TRANSDUCTION HISTIDINE KINASE C"/>
    <property type="match status" value="1"/>
</dbReference>
<dbReference type="InterPro" id="IPR003594">
    <property type="entry name" value="HATPase_dom"/>
</dbReference>
<accession>A0A7X1E792</accession>
<dbReference type="Pfam" id="PF00512">
    <property type="entry name" value="HisKA"/>
    <property type="match status" value="1"/>
</dbReference>
<keyword evidence="8" id="KW-1185">Reference proteome</keyword>
<evidence type="ECO:0000256" key="2">
    <source>
        <dbReference type="ARBA" id="ARBA00012438"/>
    </source>
</evidence>
<dbReference type="SUPFAM" id="SSF52172">
    <property type="entry name" value="CheY-like"/>
    <property type="match status" value="1"/>
</dbReference>
<protein>
    <recommendedName>
        <fullName evidence="2">histidine kinase</fullName>
        <ecNumber evidence="2">2.7.13.3</ecNumber>
    </recommendedName>
</protein>
<dbReference type="SMART" id="SM00448">
    <property type="entry name" value="REC"/>
    <property type="match status" value="1"/>
</dbReference>
<dbReference type="PRINTS" id="PR00344">
    <property type="entry name" value="BCTRLSENSOR"/>
</dbReference>
<gene>
    <name evidence="7" type="ORF">H5P27_02685</name>
</gene>
<dbReference type="SUPFAM" id="SSF47384">
    <property type="entry name" value="Homodimeric domain of signal transducing histidine kinase"/>
    <property type="match status" value="1"/>
</dbReference>
<comment type="caution">
    <text evidence="7">The sequence shown here is derived from an EMBL/GenBank/DDBJ whole genome shotgun (WGS) entry which is preliminary data.</text>
</comment>
<dbReference type="Proteomes" id="UP000526501">
    <property type="component" value="Unassembled WGS sequence"/>
</dbReference>
<evidence type="ECO:0000259" key="5">
    <source>
        <dbReference type="PROSITE" id="PS50109"/>
    </source>
</evidence>
<dbReference type="Pfam" id="PF00072">
    <property type="entry name" value="Response_reg"/>
    <property type="match status" value="1"/>
</dbReference>
<keyword evidence="7" id="KW-0808">Transferase</keyword>